<dbReference type="Pfam" id="PF16367">
    <property type="entry name" value="RRM_7"/>
    <property type="match status" value="1"/>
</dbReference>
<dbReference type="CDD" id="cd19757">
    <property type="entry name" value="Bbox1"/>
    <property type="match status" value="1"/>
</dbReference>
<dbReference type="GO" id="GO:0045202">
    <property type="term" value="C:synapse"/>
    <property type="evidence" value="ECO:0007669"/>
    <property type="project" value="TreeGrafter"/>
</dbReference>
<dbReference type="InterPro" id="IPR012677">
    <property type="entry name" value="Nucleotide-bd_a/b_plait_sf"/>
</dbReference>
<accession>A0A8J2LRG9</accession>
<dbReference type="PROSITE" id="PS50102">
    <property type="entry name" value="RRM"/>
    <property type="match status" value="2"/>
</dbReference>
<dbReference type="GO" id="GO:0005634">
    <property type="term" value="C:nucleus"/>
    <property type="evidence" value="ECO:0007669"/>
    <property type="project" value="TreeGrafter"/>
</dbReference>
<dbReference type="SUPFAM" id="SSF54928">
    <property type="entry name" value="RNA-binding domain, RBD"/>
    <property type="match status" value="1"/>
</dbReference>
<dbReference type="PROSITE" id="PS51257">
    <property type="entry name" value="PROKAR_LIPOPROTEIN"/>
    <property type="match status" value="1"/>
</dbReference>
<dbReference type="GO" id="GO:0043022">
    <property type="term" value="F:ribosome binding"/>
    <property type="evidence" value="ECO:0007669"/>
    <property type="project" value="TreeGrafter"/>
</dbReference>
<dbReference type="GO" id="GO:0003730">
    <property type="term" value="F:mRNA 3'-UTR binding"/>
    <property type="evidence" value="ECO:0007669"/>
    <property type="project" value="InterPro"/>
</dbReference>
<reference evidence="4" key="1">
    <citation type="submission" date="2021-09" db="EMBL/GenBank/DDBJ databases">
        <authorList>
            <consortium name="Pathogen Informatics"/>
        </authorList>
    </citation>
    <scope>NUCLEOTIDE SEQUENCE</scope>
</reference>
<dbReference type="EMBL" id="CAKAEH010001243">
    <property type="protein sequence ID" value="CAG9533391.1"/>
    <property type="molecule type" value="Genomic_DNA"/>
</dbReference>
<name>A0A8J2LRG9_9BILA</name>
<dbReference type="GO" id="GO:2000766">
    <property type="term" value="P:negative regulation of cytoplasmic translation"/>
    <property type="evidence" value="ECO:0007669"/>
    <property type="project" value="TreeGrafter"/>
</dbReference>
<dbReference type="InterPro" id="IPR032296">
    <property type="entry name" value="CEBP_ZZ"/>
</dbReference>
<dbReference type="SMART" id="SM00360">
    <property type="entry name" value="RRM"/>
    <property type="match status" value="2"/>
</dbReference>
<dbReference type="GO" id="GO:0043005">
    <property type="term" value="C:neuron projection"/>
    <property type="evidence" value="ECO:0007669"/>
    <property type="project" value="TreeGrafter"/>
</dbReference>
<dbReference type="InterPro" id="IPR035979">
    <property type="entry name" value="RBD_domain_sf"/>
</dbReference>
<protein>
    <recommendedName>
        <fullName evidence="3">RRM domain-containing protein</fullName>
    </recommendedName>
</protein>
<sequence length="432" mass="49434">MGDIMRGPEEKTLVVGQVGLGSCDEPDKFSLPGLPKLNEFLLFPPLQQVSTFTAIDDHMSATLCGREKIQNARISFDFVESSLGTYRFTYANAFLPKTLAMSEQNIPVYEQETPILQVEDGDDDSFERMTQVRSGEFPVYSRKVFVGGLPYDIDGDVISIFFEQFGANIVDWPHRECCNITAPPNGYAFVIFDHEHAVRRLVNASEMKQGKLLITLKNGETEIKTVQVRPWNLNLLRCTLMVASPLINRYSIFVGGIPRTVTAMELAQLFQQVVNSVVEVTLEVERDTKYPRGSARVVFGTREAFLVAIAMRRFTLFTLKERRTLEMRPYVLDNMLCDICYEAVGVYLCAEFPCLLYYCVECWTVIHQEHGMDAHIPVSRRNLDLLKGRRQNQAVRRYGNFMPRGYYYFQNSPSEPDDQPFFGGYYAESRRH</sequence>
<dbReference type="InterPro" id="IPR038446">
    <property type="entry name" value="CEBP_ZZ_sf"/>
</dbReference>
<dbReference type="PANTHER" id="PTHR12566">
    <property type="entry name" value="CYTOPLASMIC POLYADENYLATION ELEMENT BINDING PROTEIN CPEB"/>
    <property type="match status" value="1"/>
</dbReference>
<evidence type="ECO:0000313" key="4">
    <source>
        <dbReference type="EMBL" id="CAG9533391.1"/>
    </source>
</evidence>
<dbReference type="Proteomes" id="UP000746747">
    <property type="component" value="Unassembled WGS sequence"/>
</dbReference>
<dbReference type="InterPro" id="IPR000504">
    <property type="entry name" value="RRM_dom"/>
</dbReference>
<dbReference type="Gene3D" id="4.10.640.40">
    <property type="entry name" value="Cytoplasmic polyadenylation element-binding protein, ZZ domain"/>
    <property type="match status" value="1"/>
</dbReference>
<evidence type="ECO:0000256" key="2">
    <source>
        <dbReference type="PROSITE-ProRule" id="PRU00176"/>
    </source>
</evidence>
<gene>
    <name evidence="4" type="ORF">CJOHNSTONI_LOCUS3622</name>
</gene>
<dbReference type="GO" id="GO:0008135">
    <property type="term" value="F:translation factor activity, RNA binding"/>
    <property type="evidence" value="ECO:0007669"/>
    <property type="project" value="TreeGrafter"/>
</dbReference>
<dbReference type="PANTHER" id="PTHR12566:SF6">
    <property type="entry name" value="FOG-1 PROTEIN"/>
    <property type="match status" value="1"/>
</dbReference>
<keyword evidence="1 2" id="KW-0694">RNA-binding</keyword>
<comment type="caution">
    <text evidence="4">The sequence shown here is derived from an EMBL/GenBank/DDBJ whole genome shotgun (WGS) entry which is preliminary data.</text>
</comment>
<dbReference type="AlphaFoldDB" id="A0A8J2LRG9"/>
<dbReference type="GO" id="GO:0000900">
    <property type="term" value="F:mRNA regulatory element binding translation repressor activity"/>
    <property type="evidence" value="ECO:0007669"/>
    <property type="project" value="TreeGrafter"/>
</dbReference>
<organism evidence="4 5">
    <name type="scientific">Cercopithifilaria johnstoni</name>
    <dbReference type="NCBI Taxonomy" id="2874296"/>
    <lineage>
        <taxon>Eukaryota</taxon>
        <taxon>Metazoa</taxon>
        <taxon>Ecdysozoa</taxon>
        <taxon>Nematoda</taxon>
        <taxon>Chromadorea</taxon>
        <taxon>Rhabditida</taxon>
        <taxon>Spirurina</taxon>
        <taxon>Spiruromorpha</taxon>
        <taxon>Filarioidea</taxon>
        <taxon>Onchocercidae</taxon>
        <taxon>Cercopithifilaria</taxon>
    </lineage>
</organism>
<evidence type="ECO:0000259" key="3">
    <source>
        <dbReference type="PROSITE" id="PS50102"/>
    </source>
</evidence>
<dbReference type="Pfam" id="PF16366">
    <property type="entry name" value="CEBP_ZZ"/>
    <property type="match status" value="1"/>
</dbReference>
<keyword evidence="5" id="KW-1185">Reference proteome</keyword>
<evidence type="ECO:0000256" key="1">
    <source>
        <dbReference type="ARBA" id="ARBA00022884"/>
    </source>
</evidence>
<dbReference type="Gene3D" id="3.30.70.330">
    <property type="match status" value="2"/>
</dbReference>
<feature type="domain" description="RRM" evidence="3">
    <location>
        <begin position="142"/>
        <end position="213"/>
    </location>
</feature>
<dbReference type="GO" id="GO:0005737">
    <property type="term" value="C:cytoplasm"/>
    <property type="evidence" value="ECO:0007669"/>
    <property type="project" value="TreeGrafter"/>
</dbReference>
<dbReference type="OrthoDB" id="10033548at2759"/>
<dbReference type="Pfam" id="PF00076">
    <property type="entry name" value="RRM_1"/>
    <property type="match status" value="1"/>
</dbReference>
<feature type="domain" description="RRM" evidence="3">
    <location>
        <begin position="250"/>
        <end position="328"/>
    </location>
</feature>
<evidence type="ECO:0000313" key="5">
    <source>
        <dbReference type="Proteomes" id="UP000746747"/>
    </source>
</evidence>
<proteinExistence type="predicted"/>
<dbReference type="InterPro" id="IPR034819">
    <property type="entry name" value="CPEB"/>
</dbReference>